<dbReference type="CDD" id="cd03230">
    <property type="entry name" value="ABC_DR_subfamily_A"/>
    <property type="match status" value="1"/>
</dbReference>
<feature type="domain" description="ABC transporter" evidence="4">
    <location>
        <begin position="1"/>
        <end position="229"/>
    </location>
</feature>
<evidence type="ECO:0000313" key="5">
    <source>
        <dbReference type="EMBL" id="REK77716.1"/>
    </source>
</evidence>
<evidence type="ECO:0000256" key="1">
    <source>
        <dbReference type="ARBA" id="ARBA00022448"/>
    </source>
</evidence>
<organism evidence="5 6">
    <name type="scientific">Paenibacillus paeoniae</name>
    <dbReference type="NCBI Taxonomy" id="2292705"/>
    <lineage>
        <taxon>Bacteria</taxon>
        <taxon>Bacillati</taxon>
        <taxon>Bacillota</taxon>
        <taxon>Bacilli</taxon>
        <taxon>Bacillales</taxon>
        <taxon>Paenibacillaceae</taxon>
        <taxon>Paenibacillus</taxon>
    </lineage>
</organism>
<evidence type="ECO:0000313" key="6">
    <source>
        <dbReference type="Proteomes" id="UP000261905"/>
    </source>
</evidence>
<sequence>MLALDIRNLSKKYEHFHLKNVSFQLEKGYIMGFIGANGAGKTTTIKAILNLIRMDSGEIHMMGKNMIQHEVELKQEIGSAFGDINFYTRNKVKTLTNVIKRFYKNWDDDTYYKYLKKFNLIEDKKISELSTGMKVKYSLAIALSHGAKLLILDEPTSGLDPVARDNLLDIFRELVQDGEISILFSTHITSDLEKCADYITFIHNGEIIKSAEKEEFVDSYRLLNGKKEQLDLVKDQLISYKTNSFGFTGLIHTKDFDPSMNVKSAIPNLEEIMIYCSRKEGLQDV</sequence>
<dbReference type="Pfam" id="PF00005">
    <property type="entry name" value="ABC_tran"/>
    <property type="match status" value="1"/>
</dbReference>
<evidence type="ECO:0000256" key="3">
    <source>
        <dbReference type="ARBA" id="ARBA00022840"/>
    </source>
</evidence>
<dbReference type="RefSeq" id="WP_116045523.1">
    <property type="nucleotide sequence ID" value="NZ_QUBQ01000001.1"/>
</dbReference>
<dbReference type="InterPro" id="IPR051782">
    <property type="entry name" value="ABC_Transporter_VariousFunc"/>
</dbReference>
<dbReference type="Gene3D" id="3.40.50.300">
    <property type="entry name" value="P-loop containing nucleotide triphosphate hydrolases"/>
    <property type="match status" value="1"/>
</dbReference>
<keyword evidence="6" id="KW-1185">Reference proteome</keyword>
<dbReference type="PROSITE" id="PS50893">
    <property type="entry name" value="ABC_TRANSPORTER_2"/>
    <property type="match status" value="1"/>
</dbReference>
<dbReference type="AlphaFoldDB" id="A0A371PNE4"/>
<dbReference type="InterPro" id="IPR027417">
    <property type="entry name" value="P-loop_NTPase"/>
</dbReference>
<dbReference type="PANTHER" id="PTHR42939:SF3">
    <property type="entry name" value="ABC TRANSPORTER ATP-BINDING COMPONENT"/>
    <property type="match status" value="1"/>
</dbReference>
<keyword evidence="3 5" id="KW-0067">ATP-binding</keyword>
<gene>
    <name evidence="5" type="ORF">DX130_12195</name>
</gene>
<evidence type="ECO:0000256" key="2">
    <source>
        <dbReference type="ARBA" id="ARBA00022741"/>
    </source>
</evidence>
<dbReference type="InterPro" id="IPR003439">
    <property type="entry name" value="ABC_transporter-like_ATP-bd"/>
</dbReference>
<dbReference type="GO" id="GO:0005524">
    <property type="term" value="F:ATP binding"/>
    <property type="evidence" value="ECO:0007669"/>
    <property type="project" value="UniProtKB-KW"/>
</dbReference>
<dbReference type="SUPFAM" id="SSF52540">
    <property type="entry name" value="P-loop containing nucleoside triphosphate hydrolases"/>
    <property type="match status" value="1"/>
</dbReference>
<accession>A0A371PNE4</accession>
<dbReference type="EMBL" id="QUBQ01000001">
    <property type="protein sequence ID" value="REK77716.1"/>
    <property type="molecule type" value="Genomic_DNA"/>
</dbReference>
<protein>
    <submittedName>
        <fullName evidence="5">ABC transporter ATP-binding protein</fullName>
    </submittedName>
</protein>
<keyword evidence="2" id="KW-0547">Nucleotide-binding</keyword>
<dbReference type="OrthoDB" id="9804819at2"/>
<dbReference type="PANTHER" id="PTHR42939">
    <property type="entry name" value="ABC TRANSPORTER ATP-BINDING PROTEIN ALBC-RELATED"/>
    <property type="match status" value="1"/>
</dbReference>
<evidence type="ECO:0000259" key="4">
    <source>
        <dbReference type="PROSITE" id="PS50893"/>
    </source>
</evidence>
<dbReference type="Proteomes" id="UP000261905">
    <property type="component" value="Unassembled WGS sequence"/>
</dbReference>
<comment type="caution">
    <text evidence="5">The sequence shown here is derived from an EMBL/GenBank/DDBJ whole genome shotgun (WGS) entry which is preliminary data.</text>
</comment>
<dbReference type="GO" id="GO:0016887">
    <property type="term" value="F:ATP hydrolysis activity"/>
    <property type="evidence" value="ECO:0007669"/>
    <property type="project" value="InterPro"/>
</dbReference>
<proteinExistence type="predicted"/>
<dbReference type="SMART" id="SM00382">
    <property type="entry name" value="AAA"/>
    <property type="match status" value="1"/>
</dbReference>
<name>A0A371PNE4_9BACL</name>
<reference evidence="5 6" key="1">
    <citation type="submission" date="2018-08" db="EMBL/GenBank/DDBJ databases">
        <title>Paenibacillus sp. M4BSY-1, whole genome shotgun sequence.</title>
        <authorList>
            <person name="Tuo L."/>
        </authorList>
    </citation>
    <scope>NUCLEOTIDE SEQUENCE [LARGE SCALE GENOMIC DNA]</scope>
    <source>
        <strain evidence="5 6">M4BSY-1</strain>
    </source>
</reference>
<dbReference type="InterPro" id="IPR003593">
    <property type="entry name" value="AAA+_ATPase"/>
</dbReference>
<keyword evidence="1" id="KW-0813">Transport</keyword>